<feature type="transmembrane region" description="Helical" evidence="1">
    <location>
        <begin position="21"/>
        <end position="42"/>
    </location>
</feature>
<keyword evidence="1" id="KW-0812">Transmembrane</keyword>
<name>A0A1G8VVL8_9FLAO</name>
<protein>
    <submittedName>
        <fullName evidence="3">2TM domain-containing protein</fullName>
    </submittedName>
</protein>
<evidence type="ECO:0000256" key="1">
    <source>
        <dbReference type="SAM" id="Phobius"/>
    </source>
</evidence>
<organism evidence="3 4">
    <name type="scientific">Flavobacterium noncentrifugens</name>
    <dbReference type="NCBI Taxonomy" id="1128970"/>
    <lineage>
        <taxon>Bacteria</taxon>
        <taxon>Pseudomonadati</taxon>
        <taxon>Bacteroidota</taxon>
        <taxon>Flavobacteriia</taxon>
        <taxon>Flavobacteriales</taxon>
        <taxon>Flavobacteriaceae</taxon>
        <taxon>Flavobacterium</taxon>
    </lineage>
</organism>
<feature type="transmembrane region" description="Helical" evidence="1">
    <location>
        <begin position="62"/>
        <end position="83"/>
    </location>
</feature>
<dbReference type="STRING" id="1128970.SAMN04487935_1529"/>
<sequence>MEIINDPEQLKFERAKKRVKTIAGFYRHFAIYIIVNLFLIATNYFNLEPGEKFWEFSTFSTAFFWGIGLLFHALSVFGPNVFLGHDWEEKKIKEYMNRDQQTKWE</sequence>
<dbReference type="InterPro" id="IPR025698">
    <property type="entry name" value="2TM_dom"/>
</dbReference>
<reference evidence="3 4" key="1">
    <citation type="submission" date="2016-10" db="EMBL/GenBank/DDBJ databases">
        <authorList>
            <person name="de Groot N.N."/>
        </authorList>
    </citation>
    <scope>NUCLEOTIDE SEQUENCE [LARGE SCALE GENOMIC DNA]</scope>
    <source>
        <strain evidence="3 4">CGMCC 1.10076</strain>
    </source>
</reference>
<dbReference type="AlphaFoldDB" id="A0A1G8VVL8"/>
<feature type="domain" description="2TM" evidence="2">
    <location>
        <begin position="13"/>
        <end position="97"/>
    </location>
</feature>
<gene>
    <name evidence="3" type="ORF">SAMN04487935_1529</name>
</gene>
<dbReference type="EMBL" id="FNEZ01000002">
    <property type="protein sequence ID" value="SDJ69817.1"/>
    <property type="molecule type" value="Genomic_DNA"/>
</dbReference>
<evidence type="ECO:0000313" key="3">
    <source>
        <dbReference type="EMBL" id="SDJ69817.1"/>
    </source>
</evidence>
<dbReference type="OrthoDB" id="1495672at2"/>
<evidence type="ECO:0000313" key="4">
    <source>
        <dbReference type="Proteomes" id="UP000199580"/>
    </source>
</evidence>
<dbReference type="Pfam" id="PF13239">
    <property type="entry name" value="2TM"/>
    <property type="match status" value="1"/>
</dbReference>
<dbReference type="Proteomes" id="UP000199580">
    <property type="component" value="Unassembled WGS sequence"/>
</dbReference>
<keyword evidence="1" id="KW-1133">Transmembrane helix</keyword>
<keyword evidence="1" id="KW-0472">Membrane</keyword>
<keyword evidence="4" id="KW-1185">Reference proteome</keyword>
<accession>A0A1G8VVL8</accession>
<dbReference type="RefSeq" id="WP_091393405.1">
    <property type="nucleotide sequence ID" value="NZ_BKAI01000003.1"/>
</dbReference>
<evidence type="ECO:0000259" key="2">
    <source>
        <dbReference type="Pfam" id="PF13239"/>
    </source>
</evidence>
<proteinExistence type="predicted"/>